<evidence type="ECO:0000259" key="3">
    <source>
        <dbReference type="SMART" id="SM00062"/>
    </source>
</evidence>
<protein>
    <recommendedName>
        <fullName evidence="3">Solute-binding protein family 3/N-terminal domain-containing protein</fullName>
    </recommendedName>
</protein>
<name>A0ABN8E375_9VIBR</name>
<feature type="domain" description="Solute-binding protein family 3/N-terminal" evidence="3">
    <location>
        <begin position="24"/>
        <end position="254"/>
    </location>
</feature>
<dbReference type="Proteomes" id="UP000838748">
    <property type="component" value="Unassembled WGS sequence"/>
</dbReference>
<dbReference type="PANTHER" id="PTHR35936">
    <property type="entry name" value="MEMBRANE-BOUND LYTIC MUREIN TRANSGLYCOSYLASE F"/>
    <property type="match status" value="1"/>
</dbReference>
<reference evidence="4" key="1">
    <citation type="submission" date="2021-11" db="EMBL/GenBank/DDBJ databases">
        <authorList>
            <person name="Rodrigo-Torres L."/>
            <person name="Arahal R. D."/>
            <person name="Lucena T."/>
        </authorList>
    </citation>
    <scope>NUCLEOTIDE SEQUENCE</scope>
    <source>
        <strain evidence="4">CECT 7928</strain>
    </source>
</reference>
<dbReference type="SUPFAM" id="SSF53850">
    <property type="entry name" value="Periplasmic binding protein-like II"/>
    <property type="match status" value="1"/>
</dbReference>
<evidence type="ECO:0000256" key="2">
    <source>
        <dbReference type="ARBA" id="ARBA00022729"/>
    </source>
</evidence>
<dbReference type="Pfam" id="PF00497">
    <property type="entry name" value="SBP_bac_3"/>
    <property type="match status" value="1"/>
</dbReference>
<evidence type="ECO:0000313" key="5">
    <source>
        <dbReference type="Proteomes" id="UP000838748"/>
    </source>
</evidence>
<dbReference type="SMART" id="SM00062">
    <property type="entry name" value="PBPb"/>
    <property type="match status" value="1"/>
</dbReference>
<sequence length="256" mass="29533">MKKLLITLIFGFFWANYTYAEKQKISFCFDPWPPVHSLDASGKPIGLFIDLVEVMFVNHLGMEVEYIQLPWKRCQSYVELGTVDFMITTKTSDRTKYSTASGQSVYDMYNSVYTYKGNKRLASINEIRKPKDIADKDLTVVTYLGNGWYKKNFSEFKINTTYLNNIKPAIQFLATKRADLYIGGDIVANYQIKQNKLQDKIIKTPVGFDPYLMKIMVSNKSNYIKQLPKINAEIAKFLVSDEYAKIISQYSLTAEK</sequence>
<gene>
    <name evidence="4" type="ORF">VMF7928_02352</name>
</gene>
<proteinExistence type="inferred from homology"/>
<dbReference type="EMBL" id="CAKLDM010000002">
    <property type="protein sequence ID" value="CAH0539675.1"/>
    <property type="molecule type" value="Genomic_DNA"/>
</dbReference>
<comment type="caution">
    <text evidence="4">The sequence shown here is derived from an EMBL/GenBank/DDBJ whole genome shotgun (WGS) entry which is preliminary data.</text>
</comment>
<dbReference type="InterPro" id="IPR001638">
    <property type="entry name" value="Solute-binding_3/MltF_N"/>
</dbReference>
<keyword evidence="2" id="KW-0732">Signal</keyword>
<accession>A0ABN8E375</accession>
<comment type="similarity">
    <text evidence="1">Belongs to the bacterial solute-binding protein 3 family.</text>
</comment>
<organism evidence="4 5">
    <name type="scientific">Vibrio marisflavi CECT 7928</name>
    <dbReference type="NCBI Taxonomy" id="634439"/>
    <lineage>
        <taxon>Bacteria</taxon>
        <taxon>Pseudomonadati</taxon>
        <taxon>Pseudomonadota</taxon>
        <taxon>Gammaproteobacteria</taxon>
        <taxon>Vibrionales</taxon>
        <taxon>Vibrionaceae</taxon>
        <taxon>Vibrio</taxon>
    </lineage>
</organism>
<dbReference type="Gene3D" id="3.40.190.10">
    <property type="entry name" value="Periplasmic binding protein-like II"/>
    <property type="match status" value="2"/>
</dbReference>
<evidence type="ECO:0000256" key="1">
    <source>
        <dbReference type="ARBA" id="ARBA00010333"/>
    </source>
</evidence>
<dbReference type="PANTHER" id="PTHR35936:SF17">
    <property type="entry name" value="ARGININE-BINDING EXTRACELLULAR PROTEIN ARTP"/>
    <property type="match status" value="1"/>
</dbReference>
<keyword evidence="5" id="KW-1185">Reference proteome</keyword>
<evidence type="ECO:0000313" key="4">
    <source>
        <dbReference type="EMBL" id="CAH0539675.1"/>
    </source>
</evidence>
<dbReference type="RefSeq" id="WP_237361649.1">
    <property type="nucleotide sequence ID" value="NZ_CAKLDM010000002.1"/>
</dbReference>